<dbReference type="Proteomes" id="UP000031532">
    <property type="component" value="Unassembled WGS sequence"/>
</dbReference>
<dbReference type="PANTHER" id="PTHR33507">
    <property type="entry name" value="INNER MEMBRANE PROTEIN YBBJ"/>
    <property type="match status" value="1"/>
</dbReference>
<dbReference type="Pfam" id="PF01957">
    <property type="entry name" value="NfeD"/>
    <property type="match status" value="1"/>
</dbReference>
<evidence type="ECO:0000256" key="2">
    <source>
        <dbReference type="ARBA" id="ARBA00022692"/>
    </source>
</evidence>
<feature type="transmembrane region" description="Helical" evidence="5">
    <location>
        <begin position="6"/>
        <end position="23"/>
    </location>
</feature>
<protein>
    <submittedName>
        <fullName evidence="7">NfeD family protein</fullName>
    </submittedName>
</protein>
<gene>
    <name evidence="7" type="ORF">QH73_0003120</name>
</gene>
<keyword evidence="2 5" id="KW-0812">Transmembrane</keyword>
<dbReference type="InterPro" id="IPR012340">
    <property type="entry name" value="NA-bd_OB-fold"/>
</dbReference>
<evidence type="ECO:0000313" key="7">
    <source>
        <dbReference type="EMBL" id="NHC33662.1"/>
    </source>
</evidence>
<keyword evidence="3 5" id="KW-1133">Transmembrane helix</keyword>
<proteinExistence type="predicted"/>
<dbReference type="RefSeq" id="WP_039715190.1">
    <property type="nucleotide sequence ID" value="NZ_JTJC03000001.1"/>
</dbReference>
<keyword evidence="4 5" id="KW-0472">Membrane</keyword>
<dbReference type="InterPro" id="IPR002810">
    <property type="entry name" value="NfeD-like_C"/>
</dbReference>
<evidence type="ECO:0000313" key="8">
    <source>
        <dbReference type="Proteomes" id="UP000031532"/>
    </source>
</evidence>
<dbReference type="EMBL" id="JTJC03000001">
    <property type="protein sequence ID" value="NHC33662.1"/>
    <property type="molecule type" value="Genomic_DNA"/>
</dbReference>
<evidence type="ECO:0000256" key="5">
    <source>
        <dbReference type="SAM" id="Phobius"/>
    </source>
</evidence>
<keyword evidence="8" id="KW-1185">Reference proteome</keyword>
<organism evidence="7 8">
    <name type="scientific">Scytonema millei VB511283</name>
    <dbReference type="NCBI Taxonomy" id="1245923"/>
    <lineage>
        <taxon>Bacteria</taxon>
        <taxon>Bacillati</taxon>
        <taxon>Cyanobacteriota</taxon>
        <taxon>Cyanophyceae</taxon>
        <taxon>Nostocales</taxon>
        <taxon>Scytonemataceae</taxon>
        <taxon>Scytonema</taxon>
    </lineage>
</organism>
<accession>A0A9X5I3N3</accession>
<dbReference type="AlphaFoldDB" id="A0A9X5I3N3"/>
<name>A0A9X5I3N3_9CYAN</name>
<evidence type="ECO:0000259" key="6">
    <source>
        <dbReference type="Pfam" id="PF01957"/>
    </source>
</evidence>
<sequence>MSINLVWLWLLLGIALCAIELVLPTAFVCFAMGVSAVVVAIAVPILPHLGLQVVVWLALSTACVLLSRRLISVPQRHSKIRDATVAETLTEITAGKEGRVLYEGNSWRAKCADEKLSILPQQKVYVVSREGTTLIVMPESLIHH</sequence>
<dbReference type="PANTHER" id="PTHR33507:SF3">
    <property type="entry name" value="INNER MEMBRANE PROTEIN YBBJ"/>
    <property type="match status" value="1"/>
</dbReference>
<evidence type="ECO:0000256" key="4">
    <source>
        <dbReference type="ARBA" id="ARBA00023136"/>
    </source>
</evidence>
<evidence type="ECO:0000256" key="1">
    <source>
        <dbReference type="ARBA" id="ARBA00004141"/>
    </source>
</evidence>
<comment type="subcellular location">
    <subcellularLocation>
        <location evidence="1">Membrane</location>
        <topology evidence="1">Multi-pass membrane protein</topology>
    </subcellularLocation>
</comment>
<evidence type="ECO:0000256" key="3">
    <source>
        <dbReference type="ARBA" id="ARBA00022989"/>
    </source>
</evidence>
<dbReference type="OrthoDB" id="425662at2"/>
<dbReference type="InterPro" id="IPR052165">
    <property type="entry name" value="Membrane_assoc_protease"/>
</dbReference>
<dbReference type="Gene3D" id="2.40.50.140">
    <property type="entry name" value="Nucleic acid-binding proteins"/>
    <property type="match status" value="1"/>
</dbReference>
<feature type="domain" description="NfeD-like C-terminal" evidence="6">
    <location>
        <begin position="85"/>
        <end position="138"/>
    </location>
</feature>
<comment type="caution">
    <text evidence="7">The sequence shown here is derived from an EMBL/GenBank/DDBJ whole genome shotgun (WGS) entry which is preliminary data.</text>
</comment>
<reference evidence="7 8" key="1">
    <citation type="journal article" date="2015" name="Genome Announc.">
        <title>Draft Genome Sequence of the Terrestrial Cyanobacterium Scytonema millei VB511283, Isolated from Eastern India.</title>
        <authorList>
            <person name="Sen D."/>
            <person name="Chandrababunaidu M.M."/>
            <person name="Singh D."/>
            <person name="Sanghi N."/>
            <person name="Ghorai A."/>
            <person name="Mishra G.P."/>
            <person name="Madduluri M."/>
            <person name="Adhikary S.P."/>
            <person name="Tripathy S."/>
        </authorList>
    </citation>
    <scope>NUCLEOTIDE SEQUENCE [LARGE SCALE GENOMIC DNA]</scope>
    <source>
        <strain evidence="7 8">VB511283</strain>
    </source>
</reference>
<dbReference type="GO" id="GO:0005886">
    <property type="term" value="C:plasma membrane"/>
    <property type="evidence" value="ECO:0007669"/>
    <property type="project" value="TreeGrafter"/>
</dbReference>